<organism evidence="1 2">
    <name type="scientific">Echinococcus granulosus</name>
    <name type="common">Hydatid tapeworm</name>
    <dbReference type="NCBI Taxonomy" id="6210"/>
    <lineage>
        <taxon>Eukaryota</taxon>
        <taxon>Metazoa</taxon>
        <taxon>Spiralia</taxon>
        <taxon>Lophotrochozoa</taxon>
        <taxon>Platyhelminthes</taxon>
        <taxon>Cestoda</taxon>
        <taxon>Eucestoda</taxon>
        <taxon>Cyclophyllidea</taxon>
        <taxon>Taeniidae</taxon>
        <taxon>Echinococcus</taxon>
        <taxon>Echinococcus granulosus group</taxon>
    </lineage>
</organism>
<evidence type="ECO:0000313" key="2">
    <source>
        <dbReference type="Proteomes" id="UP000019149"/>
    </source>
</evidence>
<dbReference type="CTD" id="36344829"/>
<protein>
    <submittedName>
        <fullName evidence="1">Uncharacterized protein</fullName>
    </submittedName>
</protein>
<dbReference type="EMBL" id="APAU02000132">
    <property type="protein sequence ID" value="EUB56034.1"/>
    <property type="molecule type" value="Genomic_DNA"/>
</dbReference>
<evidence type="ECO:0000313" key="1">
    <source>
        <dbReference type="EMBL" id="EUB56034.1"/>
    </source>
</evidence>
<dbReference type="GeneID" id="36344829"/>
<gene>
    <name evidence="1" type="ORF">EGR_09114</name>
</gene>
<dbReference type="AlphaFoldDB" id="W6URM5"/>
<reference evidence="1 2" key="1">
    <citation type="journal article" date="2013" name="Nat. Genet.">
        <title>The genome of the hydatid tapeworm Echinococcus granulosus.</title>
        <authorList>
            <person name="Zheng H."/>
            <person name="Zhang W."/>
            <person name="Zhang L."/>
            <person name="Zhang Z."/>
            <person name="Li J."/>
            <person name="Lu G."/>
            <person name="Zhu Y."/>
            <person name="Wang Y."/>
            <person name="Huang Y."/>
            <person name="Liu J."/>
            <person name="Kang H."/>
            <person name="Chen J."/>
            <person name="Wang L."/>
            <person name="Chen A."/>
            <person name="Yu S."/>
            <person name="Gao Z."/>
            <person name="Jin L."/>
            <person name="Gu W."/>
            <person name="Wang Z."/>
            <person name="Zhao L."/>
            <person name="Shi B."/>
            <person name="Wen H."/>
            <person name="Lin R."/>
            <person name="Jones M.K."/>
            <person name="Brejova B."/>
            <person name="Vinar T."/>
            <person name="Zhao G."/>
            <person name="McManus D.P."/>
            <person name="Chen Z."/>
            <person name="Zhou Y."/>
            <person name="Wang S."/>
        </authorList>
    </citation>
    <scope>NUCLEOTIDE SEQUENCE [LARGE SCALE GENOMIC DNA]</scope>
</reference>
<keyword evidence="2" id="KW-1185">Reference proteome</keyword>
<dbReference type="KEGG" id="egl:EGR_09114"/>
<dbReference type="RefSeq" id="XP_024347230.1">
    <property type="nucleotide sequence ID" value="XM_024498363.1"/>
</dbReference>
<dbReference type="Proteomes" id="UP000019149">
    <property type="component" value="Unassembled WGS sequence"/>
</dbReference>
<comment type="caution">
    <text evidence="1">The sequence shown here is derived from an EMBL/GenBank/DDBJ whole genome shotgun (WGS) entry which is preliminary data.</text>
</comment>
<sequence length="69" mass="7841">MEAVQKQRLSGPPQFGPLLPVRLHFSDGIETQPRQVMAEGFRANIFSGRRSEWAREVWPACSGLMDLEQ</sequence>
<name>W6URM5_ECHGR</name>
<accession>W6URM5</accession>
<proteinExistence type="predicted"/>